<dbReference type="GO" id="GO:0016668">
    <property type="term" value="F:oxidoreductase activity, acting on a sulfur group of donors, NAD(P) as acceptor"/>
    <property type="evidence" value="ECO:0007669"/>
    <property type="project" value="InterPro"/>
</dbReference>
<dbReference type="PRINTS" id="PR00411">
    <property type="entry name" value="PNDRDTASEI"/>
</dbReference>
<evidence type="ECO:0000256" key="1">
    <source>
        <dbReference type="ARBA" id="ARBA00001974"/>
    </source>
</evidence>
<name>A0A382U1M8_9ZZZZ</name>
<feature type="domain" description="FAD/NAD(P)-binding" evidence="10">
    <location>
        <begin position="3"/>
        <end position="150"/>
    </location>
</feature>
<sequence length="156" mass="16759">MRYDFLVIGGGSAGYAAARTAHDLDAKVAVVDGAPELGGLCILRGCMPSKTLLYAAEALHHARMGSVFGLRIPEAEADLAAMQARKRDIIREFAEYRQDQLNDGRFDFYRSTAAFCDSKSVKLSDGSILEADKILVATGSTVNVPNVPGLLDVPVR</sequence>
<evidence type="ECO:0000256" key="9">
    <source>
        <dbReference type="SAM" id="Coils"/>
    </source>
</evidence>
<dbReference type="AlphaFoldDB" id="A0A382U1M8"/>
<reference evidence="11" key="1">
    <citation type="submission" date="2018-05" db="EMBL/GenBank/DDBJ databases">
        <authorList>
            <person name="Lanie J.A."/>
            <person name="Ng W.-L."/>
            <person name="Kazmierczak K.M."/>
            <person name="Andrzejewski T.M."/>
            <person name="Davidsen T.M."/>
            <person name="Wayne K.J."/>
            <person name="Tettelin H."/>
            <person name="Glass J.I."/>
            <person name="Rusch D."/>
            <person name="Podicherti R."/>
            <person name="Tsui H.-C.T."/>
            <person name="Winkler M.E."/>
        </authorList>
    </citation>
    <scope>NUCLEOTIDE SEQUENCE</scope>
</reference>
<dbReference type="PROSITE" id="PS00076">
    <property type="entry name" value="PYRIDINE_REDOX_1"/>
    <property type="match status" value="1"/>
</dbReference>
<gene>
    <name evidence="11" type="ORF">METZ01_LOCUS380422</name>
</gene>
<keyword evidence="7" id="KW-1015">Disulfide bond</keyword>
<dbReference type="Pfam" id="PF07992">
    <property type="entry name" value="Pyr_redox_2"/>
    <property type="match status" value="1"/>
</dbReference>
<dbReference type="PRINTS" id="PR00368">
    <property type="entry name" value="FADPNR"/>
</dbReference>
<evidence type="ECO:0000313" key="11">
    <source>
        <dbReference type="EMBL" id="SVD27568.1"/>
    </source>
</evidence>
<dbReference type="Gene3D" id="3.50.50.60">
    <property type="entry name" value="FAD/NAD(P)-binding domain"/>
    <property type="match status" value="1"/>
</dbReference>
<organism evidence="11">
    <name type="scientific">marine metagenome</name>
    <dbReference type="NCBI Taxonomy" id="408172"/>
    <lineage>
        <taxon>unclassified sequences</taxon>
        <taxon>metagenomes</taxon>
        <taxon>ecological metagenomes</taxon>
    </lineage>
</organism>
<dbReference type="EMBL" id="UINC01140429">
    <property type="protein sequence ID" value="SVD27568.1"/>
    <property type="molecule type" value="Genomic_DNA"/>
</dbReference>
<keyword evidence="8" id="KW-0676">Redox-active center</keyword>
<keyword evidence="5" id="KW-0521">NADP</keyword>
<proteinExistence type="inferred from homology"/>
<evidence type="ECO:0000256" key="6">
    <source>
        <dbReference type="ARBA" id="ARBA00023002"/>
    </source>
</evidence>
<keyword evidence="3" id="KW-0285">Flavoprotein</keyword>
<evidence type="ECO:0000256" key="3">
    <source>
        <dbReference type="ARBA" id="ARBA00022630"/>
    </source>
</evidence>
<protein>
    <recommendedName>
        <fullName evidence="10">FAD/NAD(P)-binding domain-containing protein</fullName>
    </recommendedName>
</protein>
<evidence type="ECO:0000259" key="10">
    <source>
        <dbReference type="Pfam" id="PF07992"/>
    </source>
</evidence>
<accession>A0A382U1M8</accession>
<dbReference type="InterPro" id="IPR023753">
    <property type="entry name" value="FAD/NAD-binding_dom"/>
</dbReference>
<evidence type="ECO:0000256" key="7">
    <source>
        <dbReference type="ARBA" id="ARBA00023157"/>
    </source>
</evidence>
<keyword evidence="6" id="KW-0560">Oxidoreductase</keyword>
<dbReference type="InterPro" id="IPR036188">
    <property type="entry name" value="FAD/NAD-bd_sf"/>
</dbReference>
<comment type="similarity">
    <text evidence="2">Belongs to the class-I pyridine nucleotide-disulfide oxidoreductase family.</text>
</comment>
<evidence type="ECO:0000256" key="4">
    <source>
        <dbReference type="ARBA" id="ARBA00022827"/>
    </source>
</evidence>
<keyword evidence="9" id="KW-0175">Coiled coil</keyword>
<dbReference type="PANTHER" id="PTHR43014">
    <property type="entry name" value="MERCURIC REDUCTASE"/>
    <property type="match status" value="1"/>
</dbReference>
<dbReference type="PANTHER" id="PTHR43014:SF5">
    <property type="entry name" value="GLUTATHIONE REDUCTASE (NADPH)"/>
    <property type="match status" value="1"/>
</dbReference>
<dbReference type="InterPro" id="IPR012999">
    <property type="entry name" value="Pyr_OxRdtase_I_AS"/>
</dbReference>
<evidence type="ECO:0000256" key="8">
    <source>
        <dbReference type="ARBA" id="ARBA00023284"/>
    </source>
</evidence>
<evidence type="ECO:0000256" key="5">
    <source>
        <dbReference type="ARBA" id="ARBA00022857"/>
    </source>
</evidence>
<keyword evidence="4" id="KW-0274">FAD</keyword>
<comment type="cofactor">
    <cofactor evidence="1">
        <name>FAD</name>
        <dbReference type="ChEBI" id="CHEBI:57692"/>
    </cofactor>
</comment>
<feature type="coiled-coil region" evidence="9">
    <location>
        <begin position="72"/>
        <end position="99"/>
    </location>
</feature>
<dbReference type="SUPFAM" id="SSF51905">
    <property type="entry name" value="FAD/NAD(P)-binding domain"/>
    <property type="match status" value="1"/>
</dbReference>
<feature type="non-terminal residue" evidence="11">
    <location>
        <position position="156"/>
    </location>
</feature>
<evidence type="ECO:0000256" key="2">
    <source>
        <dbReference type="ARBA" id="ARBA00007532"/>
    </source>
</evidence>